<accession>A0A2P7YD08</accession>
<evidence type="ECO:0000313" key="6">
    <source>
        <dbReference type="EMBL" id="PSK33852.1"/>
    </source>
</evidence>
<dbReference type="PIRSF" id="PIRSF000332">
    <property type="entry name" value="FMO"/>
    <property type="match status" value="1"/>
</dbReference>
<comment type="caution">
    <text evidence="6">The sequence shown here is derived from an EMBL/GenBank/DDBJ whole genome shotgun (WGS) entry which is preliminary data.</text>
</comment>
<dbReference type="Proteomes" id="UP000241107">
    <property type="component" value="Unassembled WGS sequence"/>
</dbReference>
<dbReference type="SUPFAM" id="SSF51905">
    <property type="entry name" value="FAD/NAD(P)-binding domain"/>
    <property type="match status" value="2"/>
</dbReference>
<name>A0A2P7YD08_9ASCO</name>
<keyword evidence="2" id="KW-0285">Flavoprotein</keyword>
<dbReference type="PRINTS" id="PR00419">
    <property type="entry name" value="ADXRDTASE"/>
</dbReference>
<reference evidence="6 7" key="1">
    <citation type="submission" date="2018-03" db="EMBL/GenBank/DDBJ databases">
        <title>Candida pseudohaemulonii genome assembly and annotation.</title>
        <authorList>
            <person name="Munoz J.F."/>
            <person name="Gade L.G."/>
            <person name="Chow N.A."/>
            <person name="Litvintseva A.P."/>
            <person name="Loparev V.N."/>
            <person name="Cuomo C.A."/>
        </authorList>
    </citation>
    <scope>NUCLEOTIDE SEQUENCE [LARGE SCALE GENOMIC DNA]</scope>
    <source>
        <strain evidence="6 7">B12108</strain>
    </source>
</reference>
<dbReference type="InterPro" id="IPR050346">
    <property type="entry name" value="FMO-like"/>
</dbReference>
<dbReference type="OrthoDB" id="66881at2759"/>
<keyword evidence="4" id="KW-0521">NADP</keyword>
<dbReference type="STRING" id="418784.A0A2P7YD08"/>
<organism evidence="6 7">
    <name type="scientific">Candidozyma pseudohaemuli</name>
    <dbReference type="NCBI Taxonomy" id="418784"/>
    <lineage>
        <taxon>Eukaryota</taxon>
        <taxon>Fungi</taxon>
        <taxon>Dikarya</taxon>
        <taxon>Ascomycota</taxon>
        <taxon>Saccharomycotina</taxon>
        <taxon>Pichiomycetes</taxon>
        <taxon>Metschnikowiaceae</taxon>
        <taxon>Candidozyma</taxon>
    </lineage>
</organism>
<dbReference type="EMBL" id="PYFQ01000021">
    <property type="protein sequence ID" value="PSK33852.1"/>
    <property type="molecule type" value="Genomic_DNA"/>
</dbReference>
<comment type="similarity">
    <text evidence="1">Belongs to the FMO family.</text>
</comment>
<dbReference type="PANTHER" id="PTHR23023">
    <property type="entry name" value="DIMETHYLANILINE MONOOXYGENASE"/>
    <property type="match status" value="1"/>
</dbReference>
<proteinExistence type="inferred from homology"/>
<protein>
    <recommendedName>
        <fullName evidence="8">FAD/NAD(P)-binding domain-containing protein</fullName>
    </recommendedName>
</protein>
<dbReference type="InterPro" id="IPR000960">
    <property type="entry name" value="Flavin_mOase"/>
</dbReference>
<dbReference type="InterPro" id="IPR036188">
    <property type="entry name" value="FAD/NAD-bd_sf"/>
</dbReference>
<gene>
    <name evidence="6" type="ORF">C7M61_005044</name>
</gene>
<evidence type="ECO:0008006" key="8">
    <source>
        <dbReference type="Google" id="ProtNLM"/>
    </source>
</evidence>
<evidence type="ECO:0000256" key="2">
    <source>
        <dbReference type="ARBA" id="ARBA00022630"/>
    </source>
</evidence>
<evidence type="ECO:0000313" key="7">
    <source>
        <dbReference type="Proteomes" id="UP000241107"/>
    </source>
</evidence>
<dbReference type="InterPro" id="IPR020946">
    <property type="entry name" value="Flavin_mOase-like"/>
</dbReference>
<dbReference type="GeneID" id="36568431"/>
<dbReference type="GO" id="GO:0050660">
    <property type="term" value="F:flavin adenine dinucleotide binding"/>
    <property type="evidence" value="ECO:0007669"/>
    <property type="project" value="InterPro"/>
</dbReference>
<sequence length="495" mass="56184">MPSTVVPDFLQDLHTPVAVPDGQIKRIAIIGGGASGAIALDTLVKEQKFDEIVLFERRDTYGGIWVLDESPNAAHELIKAGALTEVLDPPLQNPFNEEPLGSAKIRRFSENQERFVHTPCYNGMLTNIIENMMTYSDEKAWLPGQQKKYADRGDVRNYIDRYIGRHLQNSTVKLVTNTAVEDVQRVLNQDKQIPYEFLLTLRHLLQDSTEEWYQEKFDAVVVATGHYHVPFIPATPGLEKVQEQWPSVVQHAKYYRNLAPYKDKTVVVVGARALGADLTKYAADTASKVYQLIREVTMQQRKTRRPNVEIKPGIRGIELKDGGFSVVFEDGSEVQNPDHIVYATGYQFLFPFLRREYGDIARNGLVLPSLYQHTFFINEPLLVILGVPTDAISFRAFEYQAILAARYLASRVSLPERKEQLLWAEKRLQEKGERRAYHTIGATDALEYMRTLTALGTLKGQEPVGREFPEITEAEVQEYAEAGAKLREAWDMPRG</sequence>
<dbReference type="GO" id="GO:0050661">
    <property type="term" value="F:NADP binding"/>
    <property type="evidence" value="ECO:0007669"/>
    <property type="project" value="InterPro"/>
</dbReference>
<keyword evidence="3" id="KW-0274">FAD</keyword>
<dbReference type="RefSeq" id="XP_024711418.1">
    <property type="nucleotide sequence ID" value="XM_024860356.1"/>
</dbReference>
<dbReference type="AlphaFoldDB" id="A0A2P7YD08"/>
<keyword evidence="7" id="KW-1185">Reference proteome</keyword>
<evidence type="ECO:0000256" key="1">
    <source>
        <dbReference type="ARBA" id="ARBA00009183"/>
    </source>
</evidence>
<dbReference type="Pfam" id="PF00743">
    <property type="entry name" value="FMO-like"/>
    <property type="match status" value="2"/>
</dbReference>
<evidence type="ECO:0000256" key="5">
    <source>
        <dbReference type="ARBA" id="ARBA00023002"/>
    </source>
</evidence>
<evidence type="ECO:0000256" key="4">
    <source>
        <dbReference type="ARBA" id="ARBA00022857"/>
    </source>
</evidence>
<keyword evidence="5" id="KW-0560">Oxidoreductase</keyword>
<dbReference type="Gene3D" id="3.50.50.60">
    <property type="entry name" value="FAD/NAD(P)-binding domain"/>
    <property type="match status" value="2"/>
</dbReference>
<evidence type="ECO:0000256" key="3">
    <source>
        <dbReference type="ARBA" id="ARBA00022827"/>
    </source>
</evidence>
<dbReference type="VEuPathDB" id="FungiDB:C7M61_005044"/>
<dbReference type="GO" id="GO:0004499">
    <property type="term" value="F:N,N-dimethylaniline monooxygenase activity"/>
    <property type="evidence" value="ECO:0007669"/>
    <property type="project" value="InterPro"/>
</dbReference>